<keyword evidence="3" id="KW-1185">Reference proteome</keyword>
<accession>A0A1A9WZK7</accession>
<dbReference type="Proteomes" id="UP000091820">
    <property type="component" value="Unassembled WGS sequence"/>
</dbReference>
<keyword evidence="1" id="KW-0472">Membrane</keyword>
<reference evidence="2" key="2">
    <citation type="submission" date="2020-05" db="UniProtKB">
        <authorList>
            <consortium name="EnsemblMetazoa"/>
        </authorList>
    </citation>
    <scope>IDENTIFICATION</scope>
    <source>
        <strain evidence="2">IAEA</strain>
    </source>
</reference>
<keyword evidence="1" id="KW-0812">Transmembrane</keyword>
<reference evidence="3" key="1">
    <citation type="submission" date="2014-03" db="EMBL/GenBank/DDBJ databases">
        <authorList>
            <person name="Aksoy S."/>
            <person name="Warren W."/>
            <person name="Wilson R.K."/>
        </authorList>
    </citation>
    <scope>NUCLEOTIDE SEQUENCE [LARGE SCALE GENOMIC DNA]</scope>
    <source>
        <strain evidence="3">IAEA</strain>
    </source>
</reference>
<name>A0A1A9WZK7_9MUSC</name>
<evidence type="ECO:0000256" key="1">
    <source>
        <dbReference type="SAM" id="Phobius"/>
    </source>
</evidence>
<evidence type="ECO:0000313" key="2">
    <source>
        <dbReference type="EnsemblMetazoa" id="GBRI038596-PA"/>
    </source>
</evidence>
<organism evidence="2 3">
    <name type="scientific">Glossina brevipalpis</name>
    <dbReference type="NCBI Taxonomy" id="37001"/>
    <lineage>
        <taxon>Eukaryota</taxon>
        <taxon>Metazoa</taxon>
        <taxon>Ecdysozoa</taxon>
        <taxon>Arthropoda</taxon>
        <taxon>Hexapoda</taxon>
        <taxon>Insecta</taxon>
        <taxon>Pterygota</taxon>
        <taxon>Neoptera</taxon>
        <taxon>Endopterygota</taxon>
        <taxon>Diptera</taxon>
        <taxon>Brachycera</taxon>
        <taxon>Muscomorpha</taxon>
        <taxon>Hippoboscoidea</taxon>
        <taxon>Glossinidae</taxon>
        <taxon>Glossina</taxon>
    </lineage>
</organism>
<dbReference type="VEuPathDB" id="VectorBase:GBRI038596"/>
<feature type="transmembrane region" description="Helical" evidence="1">
    <location>
        <begin position="36"/>
        <end position="56"/>
    </location>
</feature>
<dbReference type="EnsemblMetazoa" id="GBRI038596-RA">
    <property type="protein sequence ID" value="GBRI038596-PA"/>
    <property type="gene ID" value="GBRI038596"/>
</dbReference>
<proteinExistence type="predicted"/>
<evidence type="ECO:0000313" key="3">
    <source>
        <dbReference type="Proteomes" id="UP000091820"/>
    </source>
</evidence>
<sequence>MKLRKKFQQLLVEIDRDLKECQLGGRKELNMKNNNSLHCFIWLALYLSTALLVKLFKLFENVLSLSVPINEYARQKQENAEKKEEKKIKPLIVTKAFLNTKHKTWAIIFKTFIA</sequence>
<protein>
    <submittedName>
        <fullName evidence="2">Uncharacterized protein</fullName>
    </submittedName>
</protein>
<keyword evidence="1" id="KW-1133">Transmembrane helix</keyword>
<dbReference type="AlphaFoldDB" id="A0A1A9WZK7"/>